<comment type="caution">
    <text evidence="2">The sequence shown here is derived from an EMBL/GenBank/DDBJ whole genome shotgun (WGS) entry which is preliminary data.</text>
</comment>
<evidence type="ECO:0000313" key="3">
    <source>
        <dbReference type="Proteomes" id="UP000029714"/>
    </source>
</evidence>
<dbReference type="RefSeq" id="WP_034572899.1">
    <property type="nucleotide sequence ID" value="NZ_JRMP02000004.1"/>
</dbReference>
<reference evidence="1 4" key="4">
    <citation type="submission" date="2019-12" db="EMBL/GenBank/DDBJ databases">
        <title>Multi-Generational Helicobacter saguini Isolates.</title>
        <authorList>
            <person name="Mannion A."/>
            <person name="Shen Z."/>
            <person name="Fox J.G."/>
        </authorList>
    </citation>
    <scope>NUCLEOTIDE SEQUENCE [LARGE SCALE GENOMIC DNA]</scope>
    <source>
        <strain evidence="1">16-048</strain>
        <strain evidence="4">16-048 (F4)</strain>
    </source>
</reference>
<proteinExistence type="predicted"/>
<dbReference type="EMBL" id="JRMP02000004">
    <property type="protein sequence ID" value="TLD95012.1"/>
    <property type="molecule type" value="Genomic_DNA"/>
</dbReference>
<protein>
    <recommendedName>
        <fullName evidence="5">Rod binding protein</fullName>
    </recommendedName>
</protein>
<organism evidence="2 3">
    <name type="scientific">Helicobacter saguini</name>
    <dbReference type="NCBI Taxonomy" id="1548018"/>
    <lineage>
        <taxon>Bacteria</taxon>
        <taxon>Pseudomonadati</taxon>
        <taxon>Campylobacterota</taxon>
        <taxon>Epsilonproteobacteria</taxon>
        <taxon>Campylobacterales</taxon>
        <taxon>Helicobacteraceae</taxon>
        <taxon>Helicobacter</taxon>
    </lineage>
</organism>
<accession>A0A347VSX9</accession>
<gene>
    <name evidence="1" type="ORF">DCO61_04865</name>
    <name evidence="2" type="ORF">LS64_003615</name>
</gene>
<reference evidence="2" key="3">
    <citation type="submission" date="2018-04" db="EMBL/GenBank/DDBJ databases">
        <authorList>
            <person name="Sheh A."/>
            <person name="Shen Z."/>
            <person name="Mannion A.J."/>
            <person name="Fox J.G."/>
        </authorList>
    </citation>
    <scope>NUCLEOTIDE SEQUENCE</scope>
    <source>
        <strain evidence="2">MIT 97-6194</strain>
    </source>
</reference>
<evidence type="ECO:0008006" key="5">
    <source>
        <dbReference type="Google" id="ProtNLM"/>
    </source>
</evidence>
<keyword evidence="3" id="KW-1185">Reference proteome</keyword>
<dbReference type="STRING" id="1548018.LS64_10420"/>
<dbReference type="Proteomes" id="UP000477070">
    <property type="component" value="Unassembled WGS sequence"/>
</dbReference>
<dbReference type="OrthoDB" id="5324665at2"/>
<evidence type="ECO:0000313" key="2">
    <source>
        <dbReference type="EMBL" id="TLD95012.1"/>
    </source>
</evidence>
<dbReference type="Proteomes" id="UP000029714">
    <property type="component" value="Unassembled WGS sequence"/>
</dbReference>
<evidence type="ECO:0000313" key="4">
    <source>
        <dbReference type="Proteomes" id="UP000477070"/>
    </source>
</evidence>
<sequence length="108" mass="12005">MKIDSANTMASLSNSKASELVNSLKSKVGKADSSDKALREQTDKFEAIFIKTLLDTSLNLDNPLYPKQPGSDIYNSMFKEQLAENLSGSFGYSELLFNYLKDQQKLKG</sequence>
<dbReference type="AlphaFoldDB" id="A0A347VSX9"/>
<dbReference type="EMBL" id="QBIU01000001">
    <property type="protein sequence ID" value="MWV69354.1"/>
    <property type="molecule type" value="Genomic_DNA"/>
</dbReference>
<reference evidence="2 3" key="1">
    <citation type="journal article" date="2014" name="Genome Announc.">
        <title>Draft genome sequences of eight enterohepatic helicobacter species isolated from both laboratory and wild rodents.</title>
        <authorList>
            <person name="Sheh A."/>
            <person name="Shen Z."/>
            <person name="Fox J.G."/>
        </authorList>
    </citation>
    <scope>NUCLEOTIDE SEQUENCE [LARGE SCALE GENOMIC DNA]</scope>
    <source>
        <strain evidence="2 3">MIT 97-6194</strain>
    </source>
</reference>
<reference evidence="2 3" key="2">
    <citation type="journal article" date="2016" name="Infect. Immun.">
        <title>Helicobacter saguini, a Novel Helicobacter Isolated from Cotton-Top Tamarins with Ulcerative Colitis, Has Proinflammatory Properties and Induces Typhlocolitis and Dysplasia in Gnotobiotic IL-10-/- Mice.</title>
        <authorList>
            <person name="Shen Z."/>
            <person name="Mannion A."/>
            <person name="Whary M.T."/>
            <person name="Muthupalani S."/>
            <person name="Sheh A."/>
            <person name="Feng Y."/>
            <person name="Gong G."/>
            <person name="Vandamme P."/>
            <person name="Holcombe H.R."/>
            <person name="Paster B.J."/>
            <person name="Fox J.G."/>
        </authorList>
    </citation>
    <scope>NUCLEOTIDE SEQUENCE [LARGE SCALE GENOMIC DNA]</scope>
    <source>
        <strain evidence="2 3">MIT 97-6194</strain>
    </source>
</reference>
<evidence type="ECO:0000313" key="1">
    <source>
        <dbReference type="EMBL" id="MWV69354.1"/>
    </source>
</evidence>
<name>A0A347VSX9_9HELI</name>